<dbReference type="SUPFAM" id="SSF52799">
    <property type="entry name" value="(Phosphotyrosine protein) phosphatases II"/>
    <property type="match status" value="1"/>
</dbReference>
<evidence type="ECO:0000313" key="3">
    <source>
        <dbReference type="EMBL" id="KRM31728.1"/>
    </source>
</evidence>
<dbReference type="PROSITE" id="PS50056">
    <property type="entry name" value="TYR_PHOSPHATASE_2"/>
    <property type="match status" value="1"/>
</dbReference>
<comment type="caution">
    <text evidence="3">The sequence shown here is derived from an EMBL/GenBank/DDBJ whole genome shotgun (WGS) entry which is preliminary data.</text>
</comment>
<dbReference type="InterPro" id="IPR026893">
    <property type="entry name" value="Tyr/Ser_Pase_IphP-type"/>
</dbReference>
<dbReference type="InterPro" id="IPR029021">
    <property type="entry name" value="Prot-tyrosine_phosphatase-like"/>
</dbReference>
<name>A0ABR5PNE6_9LACO</name>
<gene>
    <name evidence="3" type="ORF">FC44_GL000426</name>
</gene>
<dbReference type="RefSeq" id="WP_057811396.1">
    <property type="nucleotide sequence ID" value="NZ_AZGN01000052.1"/>
</dbReference>
<dbReference type="Gene3D" id="3.90.190.10">
    <property type="entry name" value="Protein tyrosine phosphatase superfamily"/>
    <property type="match status" value="1"/>
</dbReference>
<keyword evidence="4" id="KW-1185">Reference proteome</keyword>
<dbReference type="Proteomes" id="UP000051735">
    <property type="component" value="Unassembled WGS sequence"/>
</dbReference>
<organism evidence="3 4">
    <name type="scientific">Lactobacillus intestinalis DSM 6629</name>
    <dbReference type="NCBI Taxonomy" id="1423761"/>
    <lineage>
        <taxon>Bacteria</taxon>
        <taxon>Bacillati</taxon>
        <taxon>Bacillota</taxon>
        <taxon>Bacilli</taxon>
        <taxon>Lactobacillales</taxon>
        <taxon>Lactobacillaceae</taxon>
        <taxon>Lactobacillus</taxon>
    </lineage>
</organism>
<dbReference type="InterPro" id="IPR016130">
    <property type="entry name" value="Tyr_Pase_AS"/>
</dbReference>
<accession>A0ABR5PNE6</accession>
<sequence length="263" mass="30050">MYSNLLSIATAINPRELGGLTGFNNRKIKMHRLLRTGDLSKMSQEDKQFLKNYGVVKVIDLRSKSESTSHPDPQIDGIQNISIPLSSEEGTLGGESNLTQEAKLYNENPHAAFKMMCDHYRDHVVAAHDQETVRQVLKILSETKEGTILFHCTEGKDRTGFVALFILYTLGVDLETIRQDYLVSNSVLSSYRAERDKKFENAGENLTFRSNMRILSSASDSFFDTILLTIEEQYQNMDAYLRNVLDVTPELRDRLRELYLEEK</sequence>
<dbReference type="InterPro" id="IPR000387">
    <property type="entry name" value="Tyr_Pase_dom"/>
</dbReference>
<dbReference type="PROSITE" id="PS00383">
    <property type="entry name" value="TYR_PHOSPHATASE_1"/>
    <property type="match status" value="1"/>
</dbReference>
<feature type="domain" description="Tyrosine specific protein phosphatases" evidence="2">
    <location>
        <begin position="130"/>
        <end position="206"/>
    </location>
</feature>
<dbReference type="PANTHER" id="PTHR31126:SF1">
    <property type="entry name" value="TYROSINE SPECIFIC PROTEIN PHOSPHATASES DOMAIN-CONTAINING PROTEIN"/>
    <property type="match status" value="1"/>
</dbReference>
<dbReference type="GeneID" id="75117611"/>
<protein>
    <submittedName>
        <fullName evidence="3">Protein tyrosine serine phosphatase</fullName>
    </submittedName>
</protein>
<dbReference type="Pfam" id="PF13350">
    <property type="entry name" value="Y_phosphatase3"/>
    <property type="match status" value="1"/>
</dbReference>
<evidence type="ECO:0000256" key="1">
    <source>
        <dbReference type="ARBA" id="ARBA00009580"/>
    </source>
</evidence>
<evidence type="ECO:0000259" key="2">
    <source>
        <dbReference type="PROSITE" id="PS50056"/>
    </source>
</evidence>
<dbReference type="PANTHER" id="PTHR31126">
    <property type="entry name" value="TYROSINE-PROTEIN PHOSPHATASE"/>
    <property type="match status" value="1"/>
</dbReference>
<comment type="similarity">
    <text evidence="1">Belongs to the protein-tyrosine phosphatase family.</text>
</comment>
<evidence type="ECO:0000313" key="4">
    <source>
        <dbReference type="Proteomes" id="UP000051735"/>
    </source>
</evidence>
<reference evidence="3 4" key="1">
    <citation type="journal article" date="2015" name="Genome Announc.">
        <title>Expanding the biotechnology potential of lactobacilli through comparative genomics of 213 strains and associated genera.</title>
        <authorList>
            <person name="Sun Z."/>
            <person name="Harris H.M."/>
            <person name="McCann A."/>
            <person name="Guo C."/>
            <person name="Argimon S."/>
            <person name="Zhang W."/>
            <person name="Yang X."/>
            <person name="Jeffery I.B."/>
            <person name="Cooney J.C."/>
            <person name="Kagawa T.F."/>
            <person name="Liu W."/>
            <person name="Song Y."/>
            <person name="Salvetti E."/>
            <person name="Wrobel A."/>
            <person name="Rasinkangas P."/>
            <person name="Parkhill J."/>
            <person name="Rea M.C."/>
            <person name="O'Sullivan O."/>
            <person name="Ritari J."/>
            <person name="Douillard F.P."/>
            <person name="Paul Ross R."/>
            <person name="Yang R."/>
            <person name="Briner A.E."/>
            <person name="Felis G.E."/>
            <person name="de Vos W.M."/>
            <person name="Barrangou R."/>
            <person name="Klaenhammer T.R."/>
            <person name="Caufield P.W."/>
            <person name="Cui Y."/>
            <person name="Zhang H."/>
            <person name="O'Toole P.W."/>
        </authorList>
    </citation>
    <scope>NUCLEOTIDE SEQUENCE [LARGE SCALE GENOMIC DNA]</scope>
    <source>
        <strain evidence="3 4">DSM 6629</strain>
    </source>
</reference>
<dbReference type="EMBL" id="AZGN01000052">
    <property type="protein sequence ID" value="KRM31728.1"/>
    <property type="molecule type" value="Genomic_DNA"/>
</dbReference>
<proteinExistence type="inferred from homology"/>